<organism evidence="3 4">
    <name type="scientific">Tieghemostelium lacteum</name>
    <name type="common">Slime mold</name>
    <name type="synonym">Dictyostelium lacteum</name>
    <dbReference type="NCBI Taxonomy" id="361077"/>
    <lineage>
        <taxon>Eukaryota</taxon>
        <taxon>Amoebozoa</taxon>
        <taxon>Evosea</taxon>
        <taxon>Eumycetozoa</taxon>
        <taxon>Dictyostelia</taxon>
        <taxon>Dictyosteliales</taxon>
        <taxon>Raperosteliaceae</taxon>
        <taxon>Tieghemostelium</taxon>
    </lineage>
</organism>
<dbReference type="InParanoid" id="A0A151Z2P5"/>
<protein>
    <submittedName>
        <fullName evidence="3">OTU domain containin protein</fullName>
    </submittedName>
</protein>
<dbReference type="PANTHER" id="PTHR12419:SF10">
    <property type="entry name" value="DEUBIQUITINASE OTUD6B"/>
    <property type="match status" value="1"/>
</dbReference>
<dbReference type="CDD" id="cd22748">
    <property type="entry name" value="OTU_OTUD6-like"/>
    <property type="match status" value="1"/>
</dbReference>
<feature type="compositionally biased region" description="Basic and acidic residues" evidence="1">
    <location>
        <begin position="34"/>
        <end position="45"/>
    </location>
</feature>
<evidence type="ECO:0000313" key="4">
    <source>
        <dbReference type="Proteomes" id="UP000076078"/>
    </source>
</evidence>
<feature type="compositionally biased region" description="Acidic residues" evidence="1">
    <location>
        <begin position="46"/>
        <end position="56"/>
    </location>
</feature>
<evidence type="ECO:0000259" key="2">
    <source>
        <dbReference type="PROSITE" id="PS50802"/>
    </source>
</evidence>
<reference evidence="3 4" key="1">
    <citation type="submission" date="2015-12" db="EMBL/GenBank/DDBJ databases">
        <title>Dictyostelia acquired genes for synthesis and detection of signals that induce cell-type specialization by lateral gene transfer from prokaryotes.</title>
        <authorList>
            <person name="Gloeckner G."/>
            <person name="Schaap P."/>
        </authorList>
    </citation>
    <scope>NUCLEOTIDE SEQUENCE [LARGE SCALE GENOMIC DNA]</scope>
    <source>
        <strain evidence="3 4">TK</strain>
    </source>
</reference>
<dbReference type="OrthoDB" id="415023at2759"/>
<dbReference type="GO" id="GO:0016579">
    <property type="term" value="P:protein deubiquitination"/>
    <property type="evidence" value="ECO:0007669"/>
    <property type="project" value="TreeGrafter"/>
</dbReference>
<name>A0A151Z2P5_TIELA</name>
<feature type="domain" description="OTU" evidence="2">
    <location>
        <begin position="193"/>
        <end position="337"/>
    </location>
</feature>
<dbReference type="Proteomes" id="UP000076078">
    <property type="component" value="Unassembled WGS sequence"/>
</dbReference>
<dbReference type="STRING" id="361077.A0A151Z2P5"/>
<feature type="region of interest" description="Disordered" evidence="1">
    <location>
        <begin position="1"/>
        <end position="107"/>
    </location>
</feature>
<dbReference type="Gene3D" id="3.90.70.80">
    <property type="match status" value="1"/>
</dbReference>
<dbReference type="InterPro" id="IPR038765">
    <property type="entry name" value="Papain-like_cys_pep_sf"/>
</dbReference>
<accession>A0A151Z2P5</accession>
<dbReference type="InterPro" id="IPR050704">
    <property type="entry name" value="Peptidase_C85-like"/>
</dbReference>
<feature type="compositionally biased region" description="Basic and acidic residues" evidence="1">
    <location>
        <begin position="95"/>
        <end position="107"/>
    </location>
</feature>
<comment type="caution">
    <text evidence="3">The sequence shown here is derived from an EMBL/GenBank/DDBJ whole genome shotgun (WGS) entry which is preliminary data.</text>
</comment>
<keyword evidence="4" id="KW-1185">Reference proteome</keyword>
<proteinExistence type="predicted"/>
<dbReference type="SUPFAM" id="SSF54001">
    <property type="entry name" value="Cysteine proteinases"/>
    <property type="match status" value="1"/>
</dbReference>
<dbReference type="EMBL" id="LODT01000051">
    <property type="protein sequence ID" value="KYQ88221.1"/>
    <property type="molecule type" value="Genomic_DNA"/>
</dbReference>
<dbReference type="Pfam" id="PF02338">
    <property type="entry name" value="OTU"/>
    <property type="match status" value="1"/>
</dbReference>
<dbReference type="FunCoup" id="A0A151Z2P5">
    <property type="interactions" value="49"/>
</dbReference>
<feature type="compositionally biased region" description="Low complexity" evidence="1">
    <location>
        <begin position="21"/>
        <end position="32"/>
    </location>
</feature>
<feature type="region of interest" description="Disordered" evidence="1">
    <location>
        <begin position="135"/>
        <end position="156"/>
    </location>
</feature>
<sequence>MGGKKQNKLKINLNEDDESTNENVNTQQTNVESNNKDKEEEKVIEEKEEEEDEEDEEVKKESKGKMIQRHKMELKKLQQELDKQNHAIPKKDKKLKNEFQEKAKKQEEDLIKRQKAELLEIEKVEQEALQQQNNDLLLNKQSKGPSKGYLKKSKKIEQEEKRMKELEEDKKNFVSKSKIEMDEFIQKLQPLGKTVKHINPDGDCMYSAITDQLLLLKVIKDQDYKTYPVKLRKMASDWILAHPDDYCPFILADEDYASSETPLLDYCQEQVLTIGKWGGQIELKALSHCLQSRIVIYHSNSKDIIIGEEFNNSEPLNLSYHKHAFTLGEHYNSVVPLSNNNNTH</sequence>
<dbReference type="PANTHER" id="PTHR12419">
    <property type="entry name" value="OTU DOMAIN CONTAINING PROTEIN"/>
    <property type="match status" value="1"/>
</dbReference>
<dbReference type="GO" id="GO:0004843">
    <property type="term" value="F:cysteine-type deubiquitinase activity"/>
    <property type="evidence" value="ECO:0007669"/>
    <property type="project" value="TreeGrafter"/>
</dbReference>
<evidence type="ECO:0000313" key="3">
    <source>
        <dbReference type="EMBL" id="KYQ88221.1"/>
    </source>
</evidence>
<dbReference type="InterPro" id="IPR003323">
    <property type="entry name" value="OTU_dom"/>
</dbReference>
<evidence type="ECO:0000256" key="1">
    <source>
        <dbReference type="SAM" id="MobiDB-lite"/>
    </source>
</evidence>
<dbReference type="OMA" id="YELGAHY"/>
<feature type="compositionally biased region" description="Basic and acidic residues" evidence="1">
    <location>
        <begin position="57"/>
        <end position="85"/>
    </location>
</feature>
<dbReference type="AlphaFoldDB" id="A0A151Z2P5"/>
<dbReference type="PROSITE" id="PS50802">
    <property type="entry name" value="OTU"/>
    <property type="match status" value="1"/>
</dbReference>
<gene>
    <name evidence="3" type="ORF">DLAC_10906</name>
</gene>